<comment type="caution">
    <text evidence="4">The sequence shown here is derived from an EMBL/GenBank/DDBJ whole genome shotgun (WGS) entry which is preliminary data.</text>
</comment>
<reference evidence="4 5" key="1">
    <citation type="submission" date="2016-03" db="EMBL/GenBank/DDBJ databases">
        <title>Whole genome sequencing of Grifola frondosa 9006-11.</title>
        <authorList>
            <person name="Min B."/>
            <person name="Park H."/>
            <person name="Kim J.-G."/>
            <person name="Cho H."/>
            <person name="Oh Y.-L."/>
            <person name="Kong W.-S."/>
            <person name="Choi I.-G."/>
        </authorList>
    </citation>
    <scope>NUCLEOTIDE SEQUENCE [LARGE SCALE GENOMIC DNA]</scope>
    <source>
        <strain evidence="4 5">9006-11</strain>
    </source>
</reference>
<feature type="transmembrane region" description="Helical" evidence="2">
    <location>
        <begin position="225"/>
        <end position="245"/>
    </location>
</feature>
<dbReference type="OrthoDB" id="2562493at2759"/>
<feature type="transmembrane region" description="Helical" evidence="2">
    <location>
        <begin position="43"/>
        <end position="67"/>
    </location>
</feature>
<feature type="transmembrane region" description="Helical" evidence="2">
    <location>
        <begin position="12"/>
        <end position="31"/>
    </location>
</feature>
<protein>
    <recommendedName>
        <fullName evidence="3">DUF6534 domain-containing protein</fullName>
    </recommendedName>
</protein>
<feature type="compositionally biased region" description="Basic and acidic residues" evidence="1">
    <location>
        <begin position="319"/>
        <end position="333"/>
    </location>
</feature>
<accession>A0A1C7LUH4</accession>
<feature type="transmembrane region" description="Helical" evidence="2">
    <location>
        <begin position="87"/>
        <end position="106"/>
    </location>
</feature>
<gene>
    <name evidence="4" type="ORF">A0H81_11798</name>
</gene>
<evidence type="ECO:0000313" key="4">
    <source>
        <dbReference type="EMBL" id="OBZ68158.1"/>
    </source>
</evidence>
<dbReference type="OMA" id="IAVEMLW"/>
<evidence type="ECO:0000256" key="2">
    <source>
        <dbReference type="SAM" id="Phobius"/>
    </source>
</evidence>
<organism evidence="4 5">
    <name type="scientific">Grifola frondosa</name>
    <name type="common">Maitake</name>
    <name type="synonym">Polyporus frondosus</name>
    <dbReference type="NCBI Taxonomy" id="5627"/>
    <lineage>
        <taxon>Eukaryota</taxon>
        <taxon>Fungi</taxon>
        <taxon>Dikarya</taxon>
        <taxon>Basidiomycota</taxon>
        <taxon>Agaricomycotina</taxon>
        <taxon>Agaricomycetes</taxon>
        <taxon>Polyporales</taxon>
        <taxon>Grifolaceae</taxon>
        <taxon>Grifola</taxon>
    </lineage>
</organism>
<proteinExistence type="predicted"/>
<feature type="region of interest" description="Disordered" evidence="1">
    <location>
        <begin position="312"/>
        <end position="333"/>
    </location>
</feature>
<keyword evidence="2" id="KW-1133">Transmembrane helix</keyword>
<evidence type="ECO:0000256" key="1">
    <source>
        <dbReference type="SAM" id="MobiDB-lite"/>
    </source>
</evidence>
<dbReference type="STRING" id="5627.A0A1C7LUH4"/>
<sequence length="333" mass="37001">MSVPIEKILGPVVIGVTLNAFLYGFCVLQFIQYRASYLRDNVLTQLLVTWTFMIDTAHTGATIYMLWTYAVDNFQNANVLTTAPWPFTATPIFIVCTSGPIQHFFAWRVKKLSGSWTLFWGLSVLSLSSTALGLANAVSGFSNPNVKDFRRLLPLVIAWLTLSMVCDLAIAVALLYFLNKNRSGFRRSDSIMNRFVHSFIESSAFNTFFTLADIVIFSSLPNTNYHLLLALPMGRVYTSTLLAMLNSRLRYKEKVAEGTASIHSLHGSRVDRRFNLTNSVKPSEVNVKVSIEQQVELDYIAEGSGSSIKGGIVGGDSDQSIHRSDSKTRTVIA</sequence>
<dbReference type="AlphaFoldDB" id="A0A1C7LUH4"/>
<dbReference type="Pfam" id="PF20152">
    <property type="entry name" value="DUF6534"/>
    <property type="match status" value="1"/>
</dbReference>
<dbReference type="PANTHER" id="PTHR40465:SF1">
    <property type="entry name" value="DUF6534 DOMAIN-CONTAINING PROTEIN"/>
    <property type="match status" value="1"/>
</dbReference>
<name>A0A1C7LUH4_GRIFR</name>
<dbReference type="PANTHER" id="PTHR40465">
    <property type="entry name" value="CHROMOSOME 1, WHOLE GENOME SHOTGUN SEQUENCE"/>
    <property type="match status" value="1"/>
</dbReference>
<keyword evidence="5" id="KW-1185">Reference proteome</keyword>
<feature type="domain" description="DUF6534" evidence="3">
    <location>
        <begin position="163"/>
        <end position="248"/>
    </location>
</feature>
<keyword evidence="2" id="KW-0472">Membrane</keyword>
<dbReference type="InterPro" id="IPR045339">
    <property type="entry name" value="DUF6534"/>
</dbReference>
<feature type="transmembrane region" description="Helical" evidence="2">
    <location>
        <begin position="199"/>
        <end position="219"/>
    </location>
</feature>
<evidence type="ECO:0000259" key="3">
    <source>
        <dbReference type="Pfam" id="PF20152"/>
    </source>
</evidence>
<dbReference type="Proteomes" id="UP000092993">
    <property type="component" value="Unassembled WGS sequence"/>
</dbReference>
<feature type="transmembrane region" description="Helical" evidence="2">
    <location>
        <begin position="118"/>
        <end position="137"/>
    </location>
</feature>
<evidence type="ECO:0000313" key="5">
    <source>
        <dbReference type="Proteomes" id="UP000092993"/>
    </source>
</evidence>
<keyword evidence="2" id="KW-0812">Transmembrane</keyword>
<dbReference type="EMBL" id="LUGG01000022">
    <property type="protein sequence ID" value="OBZ68158.1"/>
    <property type="molecule type" value="Genomic_DNA"/>
</dbReference>
<feature type="transmembrane region" description="Helical" evidence="2">
    <location>
        <begin position="157"/>
        <end position="178"/>
    </location>
</feature>